<dbReference type="AlphaFoldDB" id="A0A2P2PGR1"/>
<protein>
    <submittedName>
        <fullName evidence="1">Uncharacterized protein</fullName>
    </submittedName>
</protein>
<name>A0A2P2PGR1_RHIMU</name>
<reference evidence="1" key="1">
    <citation type="submission" date="2018-02" db="EMBL/GenBank/DDBJ databases">
        <title>Rhizophora mucronata_Transcriptome.</title>
        <authorList>
            <person name="Meera S.P."/>
            <person name="Sreeshan A."/>
            <person name="Augustine A."/>
        </authorList>
    </citation>
    <scope>NUCLEOTIDE SEQUENCE</scope>
    <source>
        <tissue evidence="1">Leaf</tissue>
    </source>
</reference>
<proteinExistence type="predicted"/>
<accession>A0A2P2PGR1</accession>
<dbReference type="EMBL" id="GGEC01073462">
    <property type="protein sequence ID" value="MBX53946.1"/>
    <property type="molecule type" value="Transcribed_RNA"/>
</dbReference>
<sequence>MVLLQILRVLTFSRHLVILNSSNV</sequence>
<organism evidence="1">
    <name type="scientific">Rhizophora mucronata</name>
    <name type="common">Asiatic mangrove</name>
    <dbReference type="NCBI Taxonomy" id="61149"/>
    <lineage>
        <taxon>Eukaryota</taxon>
        <taxon>Viridiplantae</taxon>
        <taxon>Streptophyta</taxon>
        <taxon>Embryophyta</taxon>
        <taxon>Tracheophyta</taxon>
        <taxon>Spermatophyta</taxon>
        <taxon>Magnoliopsida</taxon>
        <taxon>eudicotyledons</taxon>
        <taxon>Gunneridae</taxon>
        <taxon>Pentapetalae</taxon>
        <taxon>rosids</taxon>
        <taxon>fabids</taxon>
        <taxon>Malpighiales</taxon>
        <taxon>Rhizophoraceae</taxon>
        <taxon>Rhizophora</taxon>
    </lineage>
</organism>
<evidence type="ECO:0000313" key="1">
    <source>
        <dbReference type="EMBL" id="MBX53946.1"/>
    </source>
</evidence>